<dbReference type="Proteomes" id="UP000634136">
    <property type="component" value="Unassembled WGS sequence"/>
</dbReference>
<reference evidence="1" key="1">
    <citation type="submission" date="2020-09" db="EMBL/GenBank/DDBJ databases">
        <title>Genome-Enabled Discovery of Anthraquinone Biosynthesis in Senna tora.</title>
        <authorList>
            <person name="Kang S.-H."/>
            <person name="Pandey R.P."/>
            <person name="Lee C.-M."/>
            <person name="Sim J.-S."/>
            <person name="Jeong J.-T."/>
            <person name="Choi B.-S."/>
            <person name="Jung M."/>
            <person name="Ginzburg D."/>
            <person name="Zhao K."/>
            <person name="Won S.Y."/>
            <person name="Oh T.-J."/>
            <person name="Yu Y."/>
            <person name="Kim N.-H."/>
            <person name="Lee O.R."/>
            <person name="Lee T.-H."/>
            <person name="Bashyal P."/>
            <person name="Kim T.-S."/>
            <person name="Lee W.-H."/>
            <person name="Kawkins C."/>
            <person name="Kim C.-K."/>
            <person name="Kim J.S."/>
            <person name="Ahn B.O."/>
            <person name="Rhee S.Y."/>
            <person name="Sohng J.K."/>
        </authorList>
    </citation>
    <scope>NUCLEOTIDE SEQUENCE</scope>
    <source>
        <tissue evidence="1">Leaf</tissue>
    </source>
</reference>
<name>A0A834U0M8_9FABA</name>
<keyword evidence="2" id="KW-1185">Reference proteome</keyword>
<organism evidence="1 2">
    <name type="scientific">Senna tora</name>
    <dbReference type="NCBI Taxonomy" id="362788"/>
    <lineage>
        <taxon>Eukaryota</taxon>
        <taxon>Viridiplantae</taxon>
        <taxon>Streptophyta</taxon>
        <taxon>Embryophyta</taxon>
        <taxon>Tracheophyta</taxon>
        <taxon>Spermatophyta</taxon>
        <taxon>Magnoliopsida</taxon>
        <taxon>eudicotyledons</taxon>
        <taxon>Gunneridae</taxon>
        <taxon>Pentapetalae</taxon>
        <taxon>rosids</taxon>
        <taxon>fabids</taxon>
        <taxon>Fabales</taxon>
        <taxon>Fabaceae</taxon>
        <taxon>Caesalpinioideae</taxon>
        <taxon>Cassia clade</taxon>
        <taxon>Senna</taxon>
    </lineage>
</organism>
<protein>
    <submittedName>
        <fullName evidence="1">Uncharacterized protein</fullName>
    </submittedName>
</protein>
<proteinExistence type="predicted"/>
<evidence type="ECO:0000313" key="1">
    <source>
        <dbReference type="EMBL" id="KAF7827324.1"/>
    </source>
</evidence>
<evidence type="ECO:0000313" key="2">
    <source>
        <dbReference type="Proteomes" id="UP000634136"/>
    </source>
</evidence>
<accession>A0A834U0M8</accession>
<gene>
    <name evidence="1" type="ORF">G2W53_018488</name>
</gene>
<comment type="caution">
    <text evidence="1">The sequence shown here is derived from an EMBL/GenBank/DDBJ whole genome shotgun (WGS) entry which is preliminary data.</text>
</comment>
<sequence>MNVDAALKSSGEGALGGLLRARDYDGHLHYRRSWSEAPNC</sequence>
<dbReference type="AlphaFoldDB" id="A0A834U0M8"/>
<dbReference type="EMBL" id="JAAIUW010000006">
    <property type="protein sequence ID" value="KAF7827324.1"/>
    <property type="molecule type" value="Genomic_DNA"/>
</dbReference>